<keyword evidence="6 8" id="KW-0067">ATP-binding</keyword>
<comment type="catalytic activity">
    <reaction evidence="8">
        <text>N(2)-formyl-N(1)-(5-phospho-beta-D-ribosyl)glycinamide + L-glutamine + ATP + H2O = 2-formamido-N(1)-(5-O-phospho-beta-D-ribosyl)acetamidine + L-glutamate + ADP + phosphate + H(+)</text>
        <dbReference type="Rhea" id="RHEA:17129"/>
        <dbReference type="ChEBI" id="CHEBI:15377"/>
        <dbReference type="ChEBI" id="CHEBI:15378"/>
        <dbReference type="ChEBI" id="CHEBI:29985"/>
        <dbReference type="ChEBI" id="CHEBI:30616"/>
        <dbReference type="ChEBI" id="CHEBI:43474"/>
        <dbReference type="ChEBI" id="CHEBI:58359"/>
        <dbReference type="ChEBI" id="CHEBI:147286"/>
        <dbReference type="ChEBI" id="CHEBI:147287"/>
        <dbReference type="ChEBI" id="CHEBI:456216"/>
        <dbReference type="EC" id="6.3.5.3"/>
    </reaction>
</comment>
<keyword evidence="5 8" id="KW-0378">Hydrolase</keyword>
<keyword evidence="2 8" id="KW-0436">Ligase</keyword>
<dbReference type="RefSeq" id="WP_083039687.1">
    <property type="nucleotide sequence ID" value="NZ_CP020557.1"/>
</dbReference>
<protein>
    <recommendedName>
        <fullName evidence="8">Phosphoribosylformylglycinamidine synthase subunit PurQ</fullName>
        <shortName evidence="8">FGAM synthase</shortName>
        <ecNumber evidence="8">6.3.5.3</ecNumber>
    </recommendedName>
    <alternativeName>
        <fullName evidence="8">Formylglycinamide ribonucleotide amidotransferase subunit I</fullName>
        <shortName evidence="8">FGAR amidotransferase I</shortName>
        <shortName evidence="8">FGAR-AT I</shortName>
    </alternativeName>
    <alternativeName>
        <fullName evidence="8">Glutaminase PurQ</fullName>
        <ecNumber evidence="8">3.5.1.2</ecNumber>
    </alternativeName>
    <alternativeName>
        <fullName evidence="8">Phosphoribosylformylglycinamidine synthase subunit I</fullName>
    </alternativeName>
</protein>
<comment type="catalytic activity">
    <reaction evidence="8">
        <text>L-glutamine + H2O = L-glutamate + NH4(+)</text>
        <dbReference type="Rhea" id="RHEA:15889"/>
        <dbReference type="ChEBI" id="CHEBI:15377"/>
        <dbReference type="ChEBI" id="CHEBI:28938"/>
        <dbReference type="ChEBI" id="CHEBI:29985"/>
        <dbReference type="ChEBI" id="CHEBI:58359"/>
        <dbReference type="EC" id="3.5.1.2"/>
    </reaction>
</comment>
<comment type="function">
    <text evidence="8">Part of the phosphoribosylformylglycinamidine synthase complex involved in the purines biosynthetic pathway. Catalyzes the ATP-dependent conversion of formylglycinamide ribonucleotide (FGAR) and glutamine to yield formylglycinamidine ribonucleotide (FGAM) and glutamate. The FGAM synthase complex is composed of three subunits. PurQ produces an ammonia molecule by converting glutamine to glutamate. PurL transfers the ammonia molecule to FGAR to form FGAM in an ATP-dependent manner. PurS interacts with PurQ and PurL and is thought to assist in the transfer of the ammonia molecule from PurQ to PurL.</text>
</comment>
<dbReference type="GO" id="GO:0005524">
    <property type="term" value="F:ATP binding"/>
    <property type="evidence" value="ECO:0007669"/>
    <property type="project" value="UniProtKB-KW"/>
</dbReference>
<comment type="pathway">
    <text evidence="8">Purine metabolism; IMP biosynthesis via de novo pathway; 5-amino-1-(5-phospho-D-ribosyl)imidazole from N(2)-formyl-N(1)-(5-phospho-D-ribosyl)glycinamide: step 1/2.</text>
</comment>
<dbReference type="GO" id="GO:0006189">
    <property type="term" value="P:'de novo' IMP biosynthetic process"/>
    <property type="evidence" value="ECO:0007669"/>
    <property type="project" value="UniProtKB-UniRule"/>
</dbReference>
<dbReference type="PROSITE" id="PS51273">
    <property type="entry name" value="GATASE_TYPE_1"/>
    <property type="match status" value="1"/>
</dbReference>
<dbReference type="CDD" id="cd01740">
    <property type="entry name" value="GATase1_FGAR_AT"/>
    <property type="match status" value="1"/>
</dbReference>
<comment type="subunit">
    <text evidence="8">Part of the FGAM synthase complex composed of 1 PurL, 1 PurQ and 2 PurS subunits.</text>
</comment>
<dbReference type="GO" id="GO:0004642">
    <property type="term" value="F:phosphoribosylformylglycinamidine synthase activity"/>
    <property type="evidence" value="ECO:0007669"/>
    <property type="project" value="UniProtKB-UniRule"/>
</dbReference>
<dbReference type="InterPro" id="IPR029062">
    <property type="entry name" value="Class_I_gatase-like"/>
</dbReference>
<keyword evidence="4 8" id="KW-0658">Purine biosynthesis</keyword>
<dbReference type="EMBL" id="CP020557">
    <property type="protein sequence ID" value="ARF67889.1"/>
    <property type="molecule type" value="Genomic_DNA"/>
</dbReference>
<dbReference type="PIRSF" id="PIRSF001586">
    <property type="entry name" value="FGAM_synth_I"/>
    <property type="match status" value="1"/>
</dbReference>
<feature type="active site" description="Nucleophile" evidence="8">
    <location>
        <position position="86"/>
    </location>
</feature>
<evidence type="ECO:0000256" key="1">
    <source>
        <dbReference type="ARBA" id="ARBA00022490"/>
    </source>
</evidence>
<dbReference type="SUPFAM" id="SSF52317">
    <property type="entry name" value="Class I glutamine amidotransferase-like"/>
    <property type="match status" value="1"/>
</dbReference>
<keyword evidence="3 8" id="KW-0547">Nucleotide-binding</keyword>
<evidence type="ECO:0000313" key="9">
    <source>
        <dbReference type="EMBL" id="ARF67889.1"/>
    </source>
</evidence>
<evidence type="ECO:0000256" key="4">
    <source>
        <dbReference type="ARBA" id="ARBA00022755"/>
    </source>
</evidence>
<evidence type="ECO:0000256" key="2">
    <source>
        <dbReference type="ARBA" id="ARBA00022598"/>
    </source>
</evidence>
<gene>
    <name evidence="8" type="primary">purQ</name>
    <name evidence="9" type="ORF">B7C51_08665</name>
</gene>
<dbReference type="PANTHER" id="PTHR47552">
    <property type="entry name" value="PHOSPHORIBOSYLFORMYLGLYCINAMIDINE SYNTHASE SUBUNIT PURQ"/>
    <property type="match status" value="1"/>
</dbReference>
<dbReference type="GO" id="GO:0005737">
    <property type="term" value="C:cytoplasm"/>
    <property type="evidence" value="ECO:0007669"/>
    <property type="project" value="UniProtKB-SubCell"/>
</dbReference>
<dbReference type="Gene3D" id="3.40.50.880">
    <property type="match status" value="1"/>
</dbReference>
<keyword evidence="7 8" id="KW-0315">Glutamine amidotransferase</keyword>
<dbReference type="SMART" id="SM01211">
    <property type="entry name" value="GATase_5"/>
    <property type="match status" value="1"/>
</dbReference>
<dbReference type="HAMAP" id="MF_00421">
    <property type="entry name" value="PurQ"/>
    <property type="match status" value="1"/>
</dbReference>
<dbReference type="PANTHER" id="PTHR47552:SF1">
    <property type="entry name" value="PHOSPHORIBOSYLFORMYLGLYCINAMIDINE SYNTHASE SUBUNIT PURQ"/>
    <property type="match status" value="1"/>
</dbReference>
<name>A0A1V0URI7_9BACL</name>
<dbReference type="GO" id="GO:0004359">
    <property type="term" value="F:glutaminase activity"/>
    <property type="evidence" value="ECO:0007669"/>
    <property type="project" value="UniProtKB-EC"/>
</dbReference>
<dbReference type="Pfam" id="PF13507">
    <property type="entry name" value="GATase_5"/>
    <property type="match status" value="1"/>
</dbReference>
<dbReference type="FunFam" id="3.40.50.880:FF:000019">
    <property type="entry name" value="Phosphoribosylformylglycinamidine synthase subunit PurQ"/>
    <property type="match status" value="1"/>
</dbReference>
<accession>A0A1V0URI7</accession>
<comment type="subcellular location">
    <subcellularLocation>
        <location evidence="8">Cytoplasm</location>
    </subcellularLocation>
</comment>
<dbReference type="NCBIfam" id="NF002957">
    <property type="entry name" value="PRK03619.1"/>
    <property type="match status" value="1"/>
</dbReference>
<evidence type="ECO:0000256" key="6">
    <source>
        <dbReference type="ARBA" id="ARBA00022840"/>
    </source>
</evidence>
<dbReference type="EC" id="6.3.5.3" evidence="8"/>
<sequence>MKFAVLVFPGSNCDVDCYKAVEDTIGQTVDYVWHTETDLSAYDCILLPGGFSYGDYLRCGAISRFAPVMSALAAAAKKGKFILGICNGFQILLESGLLPGALLRNNSMKFRCGITSLVVENRETPFTREYKQGEVIQIPIAHGEGNYYCDPWTLEELRAGNRIVFRYAPGTNPNGSIEDIAGICNETGNVVGMMPHPERAVHELLGSADGKRMFTSILNAWREKHDTAAIR</sequence>
<evidence type="ECO:0000256" key="7">
    <source>
        <dbReference type="ARBA" id="ARBA00022962"/>
    </source>
</evidence>
<dbReference type="UniPathway" id="UPA00074">
    <property type="reaction ID" value="UER00128"/>
</dbReference>
<organism evidence="9 10">
    <name type="scientific">Paenibacillus larvae subsp. pulvifaciens</name>
    <dbReference type="NCBI Taxonomy" id="1477"/>
    <lineage>
        <taxon>Bacteria</taxon>
        <taxon>Bacillati</taxon>
        <taxon>Bacillota</taxon>
        <taxon>Bacilli</taxon>
        <taxon>Bacillales</taxon>
        <taxon>Paenibacillaceae</taxon>
        <taxon>Paenibacillus</taxon>
    </lineage>
</organism>
<evidence type="ECO:0000256" key="5">
    <source>
        <dbReference type="ARBA" id="ARBA00022801"/>
    </source>
</evidence>
<proteinExistence type="inferred from homology"/>
<evidence type="ECO:0000256" key="8">
    <source>
        <dbReference type="HAMAP-Rule" id="MF_00421"/>
    </source>
</evidence>
<keyword evidence="1 8" id="KW-0963">Cytoplasm</keyword>
<evidence type="ECO:0000256" key="3">
    <source>
        <dbReference type="ARBA" id="ARBA00022741"/>
    </source>
</evidence>
<feature type="active site" evidence="8">
    <location>
        <position position="198"/>
    </location>
</feature>
<dbReference type="NCBIfam" id="TIGR01737">
    <property type="entry name" value="FGAM_synth_I"/>
    <property type="match status" value="1"/>
</dbReference>
<dbReference type="InterPro" id="IPR010075">
    <property type="entry name" value="PRibForGlyAmidine_synth_PurQ"/>
</dbReference>
<evidence type="ECO:0000313" key="10">
    <source>
        <dbReference type="Proteomes" id="UP000192727"/>
    </source>
</evidence>
<reference evidence="9 10" key="1">
    <citation type="submission" date="2017-03" db="EMBL/GenBank/DDBJ databases">
        <title>Paenibacillus larvae genome sequencing.</title>
        <authorList>
            <person name="Dingman D.W."/>
        </authorList>
    </citation>
    <scope>NUCLEOTIDE SEQUENCE [LARGE SCALE GENOMIC DNA]</scope>
    <source>
        <strain evidence="9 10">SAG 10367</strain>
    </source>
</reference>
<dbReference type="AlphaFoldDB" id="A0A1V0URI7"/>
<dbReference type="EC" id="3.5.1.2" evidence="8"/>
<feature type="active site" evidence="8">
    <location>
        <position position="196"/>
    </location>
</feature>
<dbReference type="Proteomes" id="UP000192727">
    <property type="component" value="Chromosome"/>
</dbReference>